<dbReference type="EMBL" id="CH991543">
    <property type="protein sequence ID" value="EDQ93066.1"/>
    <property type="molecule type" value="Genomic_DNA"/>
</dbReference>
<accession>A9UQL5</accession>
<evidence type="ECO:0000256" key="1">
    <source>
        <dbReference type="SAM" id="MobiDB-lite"/>
    </source>
</evidence>
<evidence type="ECO:0000313" key="2">
    <source>
        <dbReference type="EMBL" id="EDQ93066.1"/>
    </source>
</evidence>
<dbReference type="InParanoid" id="A9UQL5"/>
<dbReference type="Proteomes" id="UP000001357">
    <property type="component" value="Unassembled WGS sequence"/>
</dbReference>
<feature type="region of interest" description="Disordered" evidence="1">
    <location>
        <begin position="117"/>
        <end position="143"/>
    </location>
</feature>
<dbReference type="GeneID" id="5887431"/>
<feature type="compositionally biased region" description="Polar residues" evidence="1">
    <location>
        <begin position="389"/>
        <end position="398"/>
    </location>
</feature>
<proteinExistence type="predicted"/>
<feature type="region of interest" description="Disordered" evidence="1">
    <location>
        <begin position="309"/>
        <end position="424"/>
    </location>
</feature>
<keyword evidence="3" id="KW-1185">Reference proteome</keyword>
<protein>
    <submittedName>
        <fullName evidence="2">Uncharacterized protein</fullName>
    </submittedName>
</protein>
<feature type="compositionally biased region" description="Polar residues" evidence="1">
    <location>
        <begin position="352"/>
        <end position="373"/>
    </location>
</feature>
<dbReference type="KEGG" id="mbr:MONBRDRAFT_30987"/>
<feature type="compositionally biased region" description="Pro residues" evidence="1">
    <location>
        <begin position="401"/>
        <end position="415"/>
    </location>
</feature>
<sequence>MFKLAPLKSLRQVAVPNDWFSEENLRFLLHAPQPCAWVVKSSASSSGTTGFLISVPTPTLLEYFKTKPQLKSLGEATAWQDLEPPSGDVTNAFARWCALRLINHGIPVRGATVLLQPTSRHNDNDNGNGNDNDNDNDNDNSFGCTERELMHFGVEAAVLPETDNSVRGTSWLVLRFTPVEPDCMLVPHRLSPHQMQYPRSMLELAQLYSRAMRPPSPDASPITPAEGITPRDVSASTFLHRLPRKAELVAFSASTTDGDGDGTLTATSDLVKKLRRHPRVDVLQQLHRSAQQGSLEPAYKAPKYLSQKRAKLPNHGGKSSMGPRTSPKPMTKTAALRAKGRLAASPMDFSGHRNSTTNDSHPATPAVPNTLTPGSEPLAHDSTLAKPLSVTSGASDSLTPVPGPQAFVPPQPAPPLTTQASADQGMSSFHQSIRAGTMDSAPPVVDTTEASPYNPHACLDGTGAGIEDGLGGPRAKSADACALNFATSLIQHPALFGPMHDHGRVSADALSDTHSVDPLIPSCYRADPSYIPASHLSRVVHASYIARQASLLPTNAVPTGMAATAASKSTACDNLKPSPVAWRLSRGYALCAKPVSRRARHLAKRSQQQSQLAVQAPRVKVEAVELDRISGVHSHSGMQRLIDPFFLELYPPRPPPTIANVSSRVWRQTQRMAMHGAQKALAPLESVDSAVFEGTSVQPLDDPDVVTKHPIFDHIQVSASALPLLGRMGCHPIAPPCNLRSLVVVDAHMESLATQQLMETLSNAAGQYKQGGHGSWELLDDAILTLSPEASQDPSDAVTELRARVQAEVASWDNVDPDTFHLLIISCVPHLNLGQALQGTAAPVMPQNLHLVPQPFLLKPRYQRGVLRMSELETLCQELYATLGRRSGTSNGAMTTVISNRQFSLASLMNDRTELCAVDGRLKFLPRLRVLHVAIDIRPNEDGCVCVYTDAKATFTEHVKLGAGHRTPEAIAHDVIARCGHVVQLSRLHWHIVAVVTARSQHLAPALRAAFHLEQWQDENHSILSLTCLVQDPHGSLCHPDTRAEAHSRVLPCLPSEQLPAGIGIETGVGDERVLVLARLGVQMRYRLLFCKRAEGNGAQARHSPMDDDESTMLHFVAQQFYNLGALTTAPGSSTASGALVPFHLFEASSI</sequence>
<organism evidence="2 3">
    <name type="scientific">Monosiga brevicollis</name>
    <name type="common">Choanoflagellate</name>
    <dbReference type="NCBI Taxonomy" id="81824"/>
    <lineage>
        <taxon>Eukaryota</taxon>
        <taxon>Choanoflagellata</taxon>
        <taxon>Craspedida</taxon>
        <taxon>Salpingoecidae</taxon>
        <taxon>Monosiga</taxon>
    </lineage>
</organism>
<dbReference type="RefSeq" id="XP_001742828.1">
    <property type="nucleotide sequence ID" value="XM_001742776.1"/>
</dbReference>
<reference evidence="2 3" key="1">
    <citation type="journal article" date="2008" name="Nature">
        <title>The genome of the choanoflagellate Monosiga brevicollis and the origin of metazoans.</title>
        <authorList>
            <consortium name="JGI Sequencing"/>
            <person name="King N."/>
            <person name="Westbrook M.J."/>
            <person name="Young S.L."/>
            <person name="Kuo A."/>
            <person name="Abedin M."/>
            <person name="Chapman J."/>
            <person name="Fairclough S."/>
            <person name="Hellsten U."/>
            <person name="Isogai Y."/>
            <person name="Letunic I."/>
            <person name="Marr M."/>
            <person name="Pincus D."/>
            <person name="Putnam N."/>
            <person name="Rokas A."/>
            <person name="Wright K.J."/>
            <person name="Zuzow R."/>
            <person name="Dirks W."/>
            <person name="Good M."/>
            <person name="Goodstein D."/>
            <person name="Lemons D."/>
            <person name="Li W."/>
            <person name="Lyons J.B."/>
            <person name="Morris A."/>
            <person name="Nichols S."/>
            <person name="Richter D.J."/>
            <person name="Salamov A."/>
            <person name="Bork P."/>
            <person name="Lim W.A."/>
            <person name="Manning G."/>
            <person name="Miller W.T."/>
            <person name="McGinnis W."/>
            <person name="Shapiro H."/>
            <person name="Tjian R."/>
            <person name="Grigoriev I.V."/>
            <person name="Rokhsar D."/>
        </authorList>
    </citation>
    <scope>NUCLEOTIDE SEQUENCE [LARGE SCALE GENOMIC DNA]</scope>
    <source>
        <strain evidence="3">MX1 / ATCC 50154</strain>
    </source>
</reference>
<gene>
    <name evidence="2" type="ORF">MONBRDRAFT_30987</name>
</gene>
<dbReference type="AlphaFoldDB" id="A9UQL5"/>
<evidence type="ECO:0000313" key="3">
    <source>
        <dbReference type="Proteomes" id="UP000001357"/>
    </source>
</evidence>
<name>A9UQL5_MONBE</name>